<evidence type="ECO:0000313" key="2">
    <source>
        <dbReference type="EMBL" id="GFH61951.1"/>
    </source>
</evidence>
<protein>
    <submittedName>
        <fullName evidence="2">Uncharacterized protein</fullName>
    </submittedName>
</protein>
<dbReference type="Proteomes" id="UP001054902">
    <property type="component" value="Unassembled WGS sequence"/>
</dbReference>
<sequence>MATYTDYAGHTDVFVKRTGPGRKGLVFPVKLFLVLKYIDLKEPHLKTINREENGSYYHEKFLRSKDYLCRLIQRNEASRSIPDIKEPVFERMKAMPPSEQHRLTTPESDDELFDLLFSSSSNKDTSSRSSNQSSSVVALATSGSFTDVNPSINSSHVPLSTCTTNQEATVPINPLLLQTFDARNTNQSETDNNGQTYDNLDLEQLLSDENESQWRHLQPFPTGFQPPLSQGESEEMEQFMDFVRSKTRRKKDTAGQ</sequence>
<evidence type="ECO:0000313" key="3">
    <source>
        <dbReference type="Proteomes" id="UP001054902"/>
    </source>
</evidence>
<name>A0AAD3HG09_9STRA</name>
<dbReference type="AlphaFoldDB" id="A0AAD3HG09"/>
<organism evidence="2 3">
    <name type="scientific">Chaetoceros tenuissimus</name>
    <dbReference type="NCBI Taxonomy" id="426638"/>
    <lineage>
        <taxon>Eukaryota</taxon>
        <taxon>Sar</taxon>
        <taxon>Stramenopiles</taxon>
        <taxon>Ochrophyta</taxon>
        <taxon>Bacillariophyta</taxon>
        <taxon>Coscinodiscophyceae</taxon>
        <taxon>Chaetocerotophycidae</taxon>
        <taxon>Chaetocerotales</taxon>
        <taxon>Chaetocerotaceae</taxon>
        <taxon>Chaetoceros</taxon>
    </lineage>
</organism>
<dbReference type="EMBL" id="BLLK01000075">
    <property type="protein sequence ID" value="GFH61951.1"/>
    <property type="molecule type" value="Genomic_DNA"/>
</dbReference>
<keyword evidence="3" id="KW-1185">Reference proteome</keyword>
<gene>
    <name evidence="2" type="ORF">CTEN210_18427</name>
</gene>
<evidence type="ECO:0000256" key="1">
    <source>
        <dbReference type="SAM" id="MobiDB-lite"/>
    </source>
</evidence>
<feature type="region of interest" description="Disordered" evidence="1">
    <location>
        <begin position="217"/>
        <end position="236"/>
    </location>
</feature>
<proteinExistence type="predicted"/>
<reference evidence="2 3" key="1">
    <citation type="journal article" date="2021" name="Sci. Rep.">
        <title>The genome of the diatom Chaetoceros tenuissimus carries an ancient integrated fragment of an extant virus.</title>
        <authorList>
            <person name="Hongo Y."/>
            <person name="Kimura K."/>
            <person name="Takaki Y."/>
            <person name="Yoshida Y."/>
            <person name="Baba S."/>
            <person name="Kobayashi G."/>
            <person name="Nagasaki K."/>
            <person name="Hano T."/>
            <person name="Tomaru Y."/>
        </authorList>
    </citation>
    <scope>NUCLEOTIDE SEQUENCE [LARGE SCALE GENOMIC DNA]</scope>
    <source>
        <strain evidence="2 3">NIES-3715</strain>
    </source>
</reference>
<comment type="caution">
    <text evidence="2">The sequence shown here is derived from an EMBL/GenBank/DDBJ whole genome shotgun (WGS) entry which is preliminary data.</text>
</comment>
<accession>A0AAD3HG09</accession>